<dbReference type="EMBL" id="CP000252">
    <property type="protein sequence ID" value="ABC78751.1"/>
    <property type="molecule type" value="Genomic_DNA"/>
</dbReference>
<keyword evidence="2" id="KW-1185">Reference proteome</keyword>
<protein>
    <submittedName>
        <fullName evidence="1">Hypothetical cytosolic protein</fullName>
    </submittedName>
</protein>
<dbReference type="InParanoid" id="Q2LXD9"/>
<dbReference type="HOGENOM" id="CLU_2014111_0_0_7"/>
<dbReference type="NCBIfam" id="TIGR04117">
    <property type="entry name" value="Syntroph_Cxxx"/>
    <property type="match status" value="1"/>
</dbReference>
<organism evidence="1 2">
    <name type="scientific">Syntrophus aciditrophicus (strain SB)</name>
    <dbReference type="NCBI Taxonomy" id="56780"/>
    <lineage>
        <taxon>Bacteria</taxon>
        <taxon>Pseudomonadati</taxon>
        <taxon>Thermodesulfobacteriota</taxon>
        <taxon>Syntrophia</taxon>
        <taxon>Syntrophales</taxon>
        <taxon>Syntrophaceae</taxon>
        <taxon>Syntrophus</taxon>
    </lineage>
</organism>
<dbReference type="STRING" id="56780.SYN_02405"/>
<dbReference type="RefSeq" id="WP_011418767.1">
    <property type="nucleotide sequence ID" value="NC_007759.1"/>
</dbReference>
<proteinExistence type="predicted"/>
<dbReference type="Proteomes" id="UP000001933">
    <property type="component" value="Chromosome"/>
</dbReference>
<dbReference type="InterPro" id="IPR026393">
    <property type="entry name" value="tSAM_targ_Cxxx_rpt"/>
</dbReference>
<dbReference type="NCBIfam" id="TIGR04114">
    <property type="entry name" value="tSAM_targ_Cxxx"/>
    <property type="match status" value="3"/>
</dbReference>
<name>Q2LXD9_SYNAS</name>
<dbReference type="KEGG" id="sat:SYN_02405"/>
<accession>Q2LXD9</accession>
<reference evidence="1 2" key="1">
    <citation type="journal article" date="2007" name="Proc. Natl. Acad. Sci. U.S.A.">
        <title>The genome of Syntrophus aciditrophicus: life at the thermodynamic limit of microbial growth.</title>
        <authorList>
            <person name="McInerney M.J."/>
            <person name="Rohlin L."/>
            <person name="Mouttaki H."/>
            <person name="Kim U."/>
            <person name="Krupp R.S."/>
            <person name="Rios-Hernandez L."/>
            <person name="Sieber J."/>
            <person name="Struchtemeyer C.G."/>
            <person name="Bhattacharyya A."/>
            <person name="Campbell J.W."/>
            <person name="Gunsalus R.P."/>
        </authorList>
    </citation>
    <scope>NUCLEOTIDE SEQUENCE [LARGE SCALE GENOMIC DNA]</scope>
    <source>
        <strain evidence="1 2">SB</strain>
    </source>
</reference>
<dbReference type="AlphaFoldDB" id="Q2LXD9"/>
<gene>
    <name evidence="1" type="ORF">SYN_02405</name>
</gene>
<evidence type="ECO:0000313" key="2">
    <source>
        <dbReference type="Proteomes" id="UP000001933"/>
    </source>
</evidence>
<evidence type="ECO:0000313" key="1">
    <source>
        <dbReference type="EMBL" id="ABC78751.1"/>
    </source>
</evidence>
<sequence length="123" mass="12982">MIQLSPFTCDAVCCIRHVCREGGNMKTDSYKKPEINSALTDDGKKDRREFLITAARIIVPTLGLLGISLSMSGARALAADCNSICTGGCQGACTGCTGSCSGTCHWACSDTCKDTCSGMTERR</sequence>
<dbReference type="InterPro" id="IPR026484">
    <property type="entry name" value="Syntroph_Cxxx"/>
</dbReference>